<gene>
    <name evidence="1" type="ORF">GGD55_000779</name>
</gene>
<name>A0A7W8X842_9HYPH</name>
<dbReference type="Proteomes" id="UP000585507">
    <property type="component" value="Unassembled WGS sequence"/>
</dbReference>
<comment type="caution">
    <text evidence="1">The sequence shown here is derived from an EMBL/GenBank/DDBJ whole genome shotgun (WGS) entry which is preliminary data.</text>
</comment>
<evidence type="ECO:0000313" key="1">
    <source>
        <dbReference type="EMBL" id="MBB5534108.1"/>
    </source>
</evidence>
<reference evidence="1 2" key="1">
    <citation type="submission" date="2020-08" db="EMBL/GenBank/DDBJ databases">
        <title>Genomic Encyclopedia of Type Strains, Phase IV (KMG-V): Genome sequencing to study the core and pangenomes of soil and plant-associated prokaryotes.</title>
        <authorList>
            <person name="Whitman W."/>
        </authorList>
    </citation>
    <scope>NUCLEOTIDE SEQUENCE [LARGE SCALE GENOMIC DNA]</scope>
    <source>
        <strain evidence="1 2">SEMIA 4084</strain>
    </source>
</reference>
<dbReference type="EMBL" id="JACHBK010000002">
    <property type="protein sequence ID" value="MBB5534108.1"/>
    <property type="molecule type" value="Genomic_DNA"/>
</dbReference>
<keyword evidence="2" id="KW-1185">Reference proteome</keyword>
<accession>A0A7W8X842</accession>
<evidence type="ECO:0000313" key="2">
    <source>
        <dbReference type="Proteomes" id="UP000585507"/>
    </source>
</evidence>
<protein>
    <submittedName>
        <fullName evidence="1">Uncharacterized protein</fullName>
    </submittedName>
</protein>
<sequence length="162" mass="18199">MTYASVVAPILREVAASIEYAHDADRIVLDKERDRRATFKASDAQARMKIVALRTAKGKIGKGHACLFNTIDIDFRSLDAAVCRDVVIECDKIVFRRGTKDDFMRHSSPSSMARAKARENVRRRNIGPRIVYRFTNFGAHDFVQSCLFAIKGAQTCAHDFAC</sequence>
<dbReference type="AlphaFoldDB" id="A0A7W8X842"/>
<proteinExistence type="predicted"/>
<organism evidence="1 2">
    <name type="scientific">Rhizobium giardinii</name>
    <dbReference type="NCBI Taxonomy" id="56731"/>
    <lineage>
        <taxon>Bacteria</taxon>
        <taxon>Pseudomonadati</taxon>
        <taxon>Pseudomonadota</taxon>
        <taxon>Alphaproteobacteria</taxon>
        <taxon>Hyphomicrobiales</taxon>
        <taxon>Rhizobiaceae</taxon>
        <taxon>Rhizobium/Agrobacterium group</taxon>
        <taxon>Rhizobium</taxon>
    </lineage>
</organism>